<reference evidence="1" key="2">
    <citation type="submission" date="2021-04" db="EMBL/GenBank/DDBJ databases">
        <authorList>
            <person name="Gilroy R."/>
        </authorList>
    </citation>
    <scope>NUCLEOTIDE SEQUENCE</scope>
    <source>
        <strain evidence="1">ChiGjej1B1-98</strain>
    </source>
</reference>
<evidence type="ECO:0000313" key="2">
    <source>
        <dbReference type="Proteomes" id="UP000824005"/>
    </source>
</evidence>
<protein>
    <submittedName>
        <fullName evidence="1">Uncharacterized protein</fullName>
    </submittedName>
</protein>
<organism evidence="1 2">
    <name type="scientific">Candidatus Agrococcus pullicola</name>
    <dbReference type="NCBI Taxonomy" id="2838429"/>
    <lineage>
        <taxon>Bacteria</taxon>
        <taxon>Bacillati</taxon>
        <taxon>Actinomycetota</taxon>
        <taxon>Actinomycetes</taxon>
        <taxon>Micrococcales</taxon>
        <taxon>Microbacteriaceae</taxon>
        <taxon>Agrococcus</taxon>
    </lineage>
</organism>
<proteinExistence type="predicted"/>
<sequence>MSDQAREWILTVDDQHLDRLDEIVAALESAGLYIDRVLTTLGQIAGHTDAEDARDAISARASFAAVTGISTVDAVQHFGVAPPDEEVQ</sequence>
<evidence type="ECO:0000313" key="1">
    <source>
        <dbReference type="EMBL" id="HIY65042.1"/>
    </source>
</evidence>
<dbReference type="AlphaFoldDB" id="A0A9D2C897"/>
<reference evidence="1" key="1">
    <citation type="journal article" date="2021" name="PeerJ">
        <title>Extensive microbial diversity within the chicken gut microbiome revealed by metagenomics and culture.</title>
        <authorList>
            <person name="Gilroy R."/>
            <person name="Ravi A."/>
            <person name="Getino M."/>
            <person name="Pursley I."/>
            <person name="Horton D.L."/>
            <person name="Alikhan N.F."/>
            <person name="Baker D."/>
            <person name="Gharbi K."/>
            <person name="Hall N."/>
            <person name="Watson M."/>
            <person name="Adriaenssens E.M."/>
            <person name="Foster-Nyarko E."/>
            <person name="Jarju S."/>
            <person name="Secka A."/>
            <person name="Antonio M."/>
            <person name="Oren A."/>
            <person name="Chaudhuri R.R."/>
            <person name="La Ragione R."/>
            <person name="Hildebrand F."/>
            <person name="Pallen M.J."/>
        </authorList>
    </citation>
    <scope>NUCLEOTIDE SEQUENCE</scope>
    <source>
        <strain evidence="1">ChiGjej1B1-98</strain>
    </source>
</reference>
<name>A0A9D2C897_9MICO</name>
<dbReference type="Proteomes" id="UP000824005">
    <property type="component" value="Unassembled WGS sequence"/>
</dbReference>
<gene>
    <name evidence="1" type="ORF">H9830_02035</name>
</gene>
<comment type="caution">
    <text evidence="1">The sequence shown here is derived from an EMBL/GenBank/DDBJ whole genome shotgun (WGS) entry which is preliminary data.</text>
</comment>
<accession>A0A9D2C897</accession>
<dbReference type="EMBL" id="DXDC01000055">
    <property type="protein sequence ID" value="HIY65042.1"/>
    <property type="molecule type" value="Genomic_DNA"/>
</dbReference>